<gene>
    <name evidence="1" type="ORF">BC938DRAFT_472266</name>
</gene>
<proteinExistence type="predicted"/>
<name>A0A433Q6H8_9FUNG</name>
<accession>A0A433Q6H8</accession>
<dbReference type="EMBL" id="RBNJ01013167">
    <property type="protein sequence ID" value="RUS25369.1"/>
    <property type="molecule type" value="Genomic_DNA"/>
</dbReference>
<reference evidence="1 2" key="1">
    <citation type="journal article" date="2018" name="New Phytol.">
        <title>Phylogenomics of Endogonaceae and evolution of mycorrhizas within Mucoromycota.</title>
        <authorList>
            <person name="Chang Y."/>
            <person name="Desiro A."/>
            <person name="Na H."/>
            <person name="Sandor L."/>
            <person name="Lipzen A."/>
            <person name="Clum A."/>
            <person name="Barry K."/>
            <person name="Grigoriev I.V."/>
            <person name="Martin F.M."/>
            <person name="Stajich J.E."/>
            <person name="Smith M.E."/>
            <person name="Bonito G."/>
            <person name="Spatafora J.W."/>
        </authorList>
    </citation>
    <scope>NUCLEOTIDE SEQUENCE [LARGE SCALE GENOMIC DNA]</scope>
    <source>
        <strain evidence="1 2">AD002</strain>
    </source>
</reference>
<comment type="caution">
    <text evidence="1">The sequence shown here is derived from an EMBL/GenBank/DDBJ whole genome shotgun (WGS) entry which is preliminary data.</text>
</comment>
<dbReference type="AlphaFoldDB" id="A0A433Q6H8"/>
<organism evidence="1 2">
    <name type="scientific">Jimgerdemannia flammicorona</name>
    <dbReference type="NCBI Taxonomy" id="994334"/>
    <lineage>
        <taxon>Eukaryota</taxon>
        <taxon>Fungi</taxon>
        <taxon>Fungi incertae sedis</taxon>
        <taxon>Mucoromycota</taxon>
        <taxon>Mucoromycotina</taxon>
        <taxon>Endogonomycetes</taxon>
        <taxon>Endogonales</taxon>
        <taxon>Endogonaceae</taxon>
        <taxon>Jimgerdemannia</taxon>
    </lineage>
</organism>
<keyword evidence="2" id="KW-1185">Reference proteome</keyword>
<dbReference type="Proteomes" id="UP000274822">
    <property type="component" value="Unassembled WGS sequence"/>
</dbReference>
<evidence type="ECO:0000313" key="1">
    <source>
        <dbReference type="EMBL" id="RUS25369.1"/>
    </source>
</evidence>
<sequence>MALWRRSLDSLLPEHDIGIHCIEARTTWSASGISRANAHYLWGRHGYILVVYDKTEVCSFELALGGVAQIRYVRFYLWSWCRDPNVTKNIRQGGPERGGFDGLEAEASYDRIVYN</sequence>
<protein>
    <submittedName>
        <fullName evidence="1">Uncharacterized protein</fullName>
    </submittedName>
</protein>
<evidence type="ECO:0000313" key="2">
    <source>
        <dbReference type="Proteomes" id="UP000274822"/>
    </source>
</evidence>